<dbReference type="GO" id="GO:0003677">
    <property type="term" value="F:DNA binding"/>
    <property type="evidence" value="ECO:0007669"/>
    <property type="project" value="UniProtKB-KW"/>
</dbReference>
<dbReference type="EMBL" id="SMKI01000324">
    <property type="protein sequence ID" value="TDC69898.1"/>
    <property type="molecule type" value="Genomic_DNA"/>
</dbReference>
<proteinExistence type="predicted"/>
<keyword evidence="2" id="KW-1185">Reference proteome</keyword>
<name>A0A4R4SZN0_9ACTN</name>
<gene>
    <name evidence="1" type="ORF">E1283_25415</name>
</gene>
<evidence type="ECO:0000313" key="2">
    <source>
        <dbReference type="Proteomes" id="UP000295345"/>
    </source>
</evidence>
<organism evidence="1 2">
    <name type="scientific">Streptomyces hainanensis</name>
    <dbReference type="NCBI Taxonomy" id="402648"/>
    <lineage>
        <taxon>Bacteria</taxon>
        <taxon>Bacillati</taxon>
        <taxon>Actinomycetota</taxon>
        <taxon>Actinomycetes</taxon>
        <taxon>Kitasatosporales</taxon>
        <taxon>Streptomycetaceae</taxon>
        <taxon>Streptomyces</taxon>
    </lineage>
</organism>
<accession>A0A4R4SZN0</accession>
<sequence>MTRPPAPRTLADELRARTDAQLAGLLRARADLLSPLPGDLSQLATRAGTRASVLRALERLDTFTLRTAEALAVAPQPCPVEALAALLPGGEHRLPLALDALRDRALLWGRDDALRLVRTAQELLAPNPTRPS</sequence>
<reference evidence="1 2" key="1">
    <citation type="submission" date="2019-03" db="EMBL/GenBank/DDBJ databases">
        <title>Draft genome sequences of novel Actinobacteria.</title>
        <authorList>
            <person name="Sahin N."/>
            <person name="Ay H."/>
            <person name="Saygin H."/>
        </authorList>
    </citation>
    <scope>NUCLEOTIDE SEQUENCE [LARGE SCALE GENOMIC DNA]</scope>
    <source>
        <strain evidence="1 2">DSM 41900</strain>
    </source>
</reference>
<keyword evidence="1" id="KW-0238">DNA-binding</keyword>
<evidence type="ECO:0000313" key="1">
    <source>
        <dbReference type="EMBL" id="TDC69898.1"/>
    </source>
</evidence>
<comment type="caution">
    <text evidence="1">The sequence shown here is derived from an EMBL/GenBank/DDBJ whole genome shotgun (WGS) entry which is preliminary data.</text>
</comment>
<feature type="non-terminal residue" evidence="1">
    <location>
        <position position="132"/>
    </location>
</feature>
<dbReference type="AlphaFoldDB" id="A0A4R4SZN0"/>
<protein>
    <submittedName>
        <fullName evidence="1">DNA-binding protein</fullName>
    </submittedName>
</protein>
<dbReference type="Proteomes" id="UP000295345">
    <property type="component" value="Unassembled WGS sequence"/>
</dbReference>